<evidence type="ECO:0000313" key="3">
    <source>
        <dbReference type="Proteomes" id="UP000077469"/>
    </source>
</evidence>
<keyword evidence="3" id="KW-1185">Reference proteome</keyword>
<evidence type="ECO:0000313" key="2">
    <source>
        <dbReference type="EMBL" id="AJC74751.1"/>
    </source>
</evidence>
<dbReference type="PaxDb" id="1123384-AJ81_05405"/>
<sequence length="80" mass="9282">MVGKSFVVFDDGKNRIFLFANRAETGGNESPPQNVFWRVSNDVRFLKLGRRRGDTRENRSIRDDSLVNHQSGQDHSKDFR</sequence>
<feature type="region of interest" description="Disordered" evidence="1">
    <location>
        <begin position="52"/>
        <end position="80"/>
    </location>
</feature>
<dbReference type="PATRIC" id="fig|1123384.7.peg.1070"/>
<protein>
    <submittedName>
        <fullName evidence="2">Uncharacterized protein</fullName>
    </submittedName>
</protein>
<dbReference type="EMBL" id="CP007141">
    <property type="protein sequence ID" value="AJC74751.1"/>
    <property type="molecule type" value="Genomic_DNA"/>
</dbReference>
<dbReference type="Proteomes" id="UP000077469">
    <property type="component" value="Chromosome"/>
</dbReference>
<accession>A0A0X1KU24</accession>
<organism evidence="2 3">
    <name type="scientific">Pseudothermotoga hypogea DSM 11164 = NBRC 106472</name>
    <dbReference type="NCBI Taxonomy" id="1123384"/>
    <lineage>
        <taxon>Bacteria</taxon>
        <taxon>Thermotogati</taxon>
        <taxon>Thermotogota</taxon>
        <taxon>Thermotogae</taxon>
        <taxon>Thermotogales</taxon>
        <taxon>Thermotogaceae</taxon>
        <taxon>Pseudothermotoga</taxon>
    </lineage>
</organism>
<reference evidence="2 3" key="1">
    <citation type="submission" date="2014-01" db="EMBL/GenBank/DDBJ databases">
        <title>Genome sequencing of Thermotog hypogea.</title>
        <authorList>
            <person name="Zhang X."/>
            <person name="Alvare G."/>
            <person name="Fristensky B."/>
            <person name="Chen L."/>
            <person name="Suen T."/>
            <person name="Chen Q."/>
            <person name="Ma K."/>
        </authorList>
    </citation>
    <scope>NUCLEOTIDE SEQUENCE [LARGE SCALE GENOMIC DNA]</scope>
    <source>
        <strain evidence="2 3">DSM 11164</strain>
    </source>
</reference>
<evidence type="ECO:0000256" key="1">
    <source>
        <dbReference type="SAM" id="MobiDB-lite"/>
    </source>
</evidence>
<name>A0A0X1KU24_9THEM</name>
<dbReference type="AlphaFoldDB" id="A0A0X1KU24"/>
<proteinExistence type="predicted"/>
<gene>
    <name evidence="2" type="ORF">AJ81_05405</name>
</gene>
<dbReference type="KEGG" id="phy:AJ81_05405"/>